<dbReference type="Pfam" id="PF10738">
    <property type="entry name" value="Lpp-LpqN"/>
    <property type="match status" value="1"/>
</dbReference>
<evidence type="ECO:0000313" key="2">
    <source>
        <dbReference type="EMBL" id="KLN33427.1"/>
    </source>
</evidence>
<protein>
    <recommendedName>
        <fullName evidence="4">DUF1795 domain-containing protein</fullName>
    </recommendedName>
</protein>
<proteinExistence type="predicted"/>
<comment type="caution">
    <text evidence="2">The sequence shown here is derived from an EMBL/GenBank/DDBJ whole genome shotgun (WGS) entry which is preliminary data.</text>
</comment>
<accession>A0A0H2KZQ7</accession>
<dbReference type="Proteomes" id="UP000035265">
    <property type="component" value="Unassembled WGS sequence"/>
</dbReference>
<reference evidence="2 3" key="1">
    <citation type="submission" date="2014-05" db="EMBL/GenBank/DDBJ databases">
        <title>Cellulosimicrobium funkei U11 genome.</title>
        <authorList>
            <person name="Hu C."/>
            <person name="Gong Y."/>
            <person name="Wan W."/>
            <person name="Jiang M."/>
        </authorList>
    </citation>
    <scope>NUCLEOTIDE SEQUENCE [LARGE SCALE GENOMIC DNA]</scope>
    <source>
        <strain evidence="2 3">U11</strain>
    </source>
</reference>
<evidence type="ECO:0008006" key="4">
    <source>
        <dbReference type="Google" id="ProtNLM"/>
    </source>
</evidence>
<dbReference type="PATRIC" id="fig|264251.5.peg.3594"/>
<dbReference type="InterPro" id="IPR019674">
    <property type="entry name" value="Lipoprotein_LpqN/LpqT-like"/>
</dbReference>
<name>A0A0H2KZQ7_9MICO</name>
<keyword evidence="3" id="KW-1185">Reference proteome</keyword>
<gene>
    <name evidence="2" type="ORF">FB00_17730</name>
</gene>
<evidence type="ECO:0000313" key="3">
    <source>
        <dbReference type="Proteomes" id="UP000035265"/>
    </source>
</evidence>
<dbReference type="STRING" id="264251.FB00_17730"/>
<sequence>MAELRYPSDDFPAPVGVRLDAPDRWVPLPHVALPLALGREVEEGEFNPNVIVVVSRIRAEQTLDDAHAEVLRKLKPLPRLRQLDGGDVDVDGLPGRWVEASFKGGGGAVLVQSVRTVVVPRGPVADLVQTTGTCTLLQHPWAAAEIRAVQESLRVDR</sequence>
<evidence type="ECO:0000256" key="1">
    <source>
        <dbReference type="ARBA" id="ARBA00022729"/>
    </source>
</evidence>
<dbReference type="Gene3D" id="3.40.1000.10">
    <property type="entry name" value="Mog1/PsbP, alpha/beta/alpha sandwich"/>
    <property type="match status" value="1"/>
</dbReference>
<organism evidence="2 3">
    <name type="scientific">Cellulosimicrobium funkei</name>
    <dbReference type="NCBI Taxonomy" id="264251"/>
    <lineage>
        <taxon>Bacteria</taxon>
        <taxon>Bacillati</taxon>
        <taxon>Actinomycetota</taxon>
        <taxon>Actinomycetes</taxon>
        <taxon>Micrococcales</taxon>
        <taxon>Promicromonosporaceae</taxon>
        <taxon>Cellulosimicrobium</taxon>
    </lineage>
</organism>
<keyword evidence="1" id="KW-0732">Signal</keyword>
<dbReference type="AlphaFoldDB" id="A0A0H2KZQ7"/>
<dbReference type="EMBL" id="JNBQ01000035">
    <property type="protein sequence ID" value="KLN33427.1"/>
    <property type="molecule type" value="Genomic_DNA"/>
</dbReference>
<dbReference type="RefSeq" id="WP_047234165.1">
    <property type="nucleotide sequence ID" value="NZ_JNBQ01000035.1"/>
</dbReference>